<comment type="caution">
    <text evidence="2">The sequence shown here is derived from an EMBL/GenBank/DDBJ whole genome shotgun (WGS) entry which is preliminary data.</text>
</comment>
<feature type="transmembrane region" description="Helical" evidence="1">
    <location>
        <begin position="105"/>
        <end position="122"/>
    </location>
</feature>
<protein>
    <recommendedName>
        <fullName evidence="4">DUF3592 domain-containing protein</fullName>
    </recommendedName>
</protein>
<evidence type="ECO:0000313" key="3">
    <source>
        <dbReference type="Proteomes" id="UP000601055"/>
    </source>
</evidence>
<dbReference type="EMBL" id="WNXD01000001">
    <property type="protein sequence ID" value="MBB2145492.1"/>
    <property type="molecule type" value="Genomic_DNA"/>
</dbReference>
<feature type="transmembrane region" description="Helical" evidence="1">
    <location>
        <begin position="6"/>
        <end position="25"/>
    </location>
</feature>
<evidence type="ECO:0008006" key="4">
    <source>
        <dbReference type="Google" id="ProtNLM"/>
    </source>
</evidence>
<dbReference type="AlphaFoldDB" id="A0A923E100"/>
<evidence type="ECO:0000256" key="1">
    <source>
        <dbReference type="SAM" id="Phobius"/>
    </source>
</evidence>
<dbReference type="RefSeq" id="WP_182922141.1">
    <property type="nucleotide sequence ID" value="NZ_WNXD01000001.1"/>
</dbReference>
<name>A0A923E100_9SPHI</name>
<proteinExistence type="predicted"/>
<keyword evidence="1" id="KW-1133">Transmembrane helix</keyword>
<dbReference type="Proteomes" id="UP000601055">
    <property type="component" value="Unassembled WGS sequence"/>
</dbReference>
<keyword evidence="1" id="KW-0812">Transmembrane</keyword>
<keyword evidence="3" id="KW-1185">Reference proteome</keyword>
<organism evidence="2 3">
    <name type="scientific">Pedobacter planticolens</name>
    <dbReference type="NCBI Taxonomy" id="2679964"/>
    <lineage>
        <taxon>Bacteria</taxon>
        <taxon>Pseudomonadati</taxon>
        <taxon>Bacteroidota</taxon>
        <taxon>Sphingobacteriia</taxon>
        <taxon>Sphingobacteriales</taxon>
        <taxon>Sphingobacteriaceae</taxon>
        <taxon>Pedobacter</taxon>
    </lineage>
</organism>
<accession>A0A923E100</accession>
<evidence type="ECO:0000313" key="2">
    <source>
        <dbReference type="EMBL" id="MBB2145492.1"/>
    </source>
</evidence>
<reference evidence="2" key="1">
    <citation type="submission" date="2019-11" db="EMBL/GenBank/DDBJ databases">
        <title>Description of Pedobacter sp. LMG 31464T.</title>
        <authorList>
            <person name="Carlier A."/>
            <person name="Qi S."/>
            <person name="Vandamme P."/>
        </authorList>
    </citation>
    <scope>NUCLEOTIDE SEQUENCE</scope>
    <source>
        <strain evidence="2">LMG 31464</strain>
    </source>
</reference>
<dbReference type="PROSITE" id="PS51257">
    <property type="entry name" value="PROKAR_LIPOPROTEIN"/>
    <property type="match status" value="1"/>
</dbReference>
<keyword evidence="1" id="KW-0472">Membrane</keyword>
<gene>
    <name evidence="2" type="ORF">GM921_08360</name>
</gene>
<sequence>MYYKTQIGIIITVTIGCLVALFLFFQNKQTDQNSPIKKHTIVSLTYRTNRGSSVQINQNGKNYFIRISFDANKMYKVGSEIGLRYNEKFDYFYIPDGQKRDSGRLIFLGIIFILSVVPWKRITQ</sequence>